<sequence>MDLRNLLNQNDESSSSNDNSNLSLNDLKRLLSAGDNSKSIEKITNATFAFPHSKHESFVFFNVFIQLLLSITHEEDLYDTNYTRSIIIDSLRTCINGLLRQFGMSWLLEISQHFNLKTWIALHSSKDISILIYLYGLVLALSRKSEIMYTPEWIEGLVNFIQSDTHEVITHLWLSACTLDDAHNKDDFKNLFVYTMETRLETQQEMERKRLTEALQHMLLLLKNADTEYLAARVDQQLGSALTRPPFTKDEFMIGMMQLEAYSLSKHGLLYPKLYHAFKKVNNTNEKAGRTPGKNPLMDYAPLLSPPSDNQLYTQKCMMDASCFWTRKLGDMIPEEFDLHMKNLIIQHYPTEQKTILDLTLANWAVRDRFRRHRDLIIDTVISLLKKPRYNNRTAPFYAFIQLFNLQEEQLQLTESNTYKVKSGALIDVVQFGNCADQSLVEGCLLILKRITEAETTYSSKLENWVGDCLRITKPDVAQRYIEWLCKQIREKQTHSIYARYLLTALKDTPHLSIYIVPVLLRYFDEKMLHWLLTSPDPKVASKMFSHYFGDGAQASKHLLVHDLYTSKSSAFMNKLFSFLSDEMSDTSPSSPKSRAWFKNHFLGPMLSVAGRGGNNNVAAYFFRQFFKTSRDFEWYFQTPLVDQQLPFSFLDISKSHDIYTIRHTGLASALQEMARLEENEKKELVKMWFSLWTAPQESSYRFTVPVSWILQCSGLYDQAPVVVKQMIKQFIKIGMDTTYQQDSLERSFVDRMMDLVLLSDTPEPDSLFDLFLSVAIDESTRSSAQAIQEQIMTDIVNVLVEISEELEIEMKLLSTSAEQQPTNATRMKEPRRKVTKRRNIKKMRKLLLKQQAELEESLQKSVQSGERSVKALTTLAQRALNFLLSLLNQTAVDNLKQDIQYKLIHMPLFYEPLAKLASLIRQPEDLQEDIQTMIETSLGFLKNHNDENMYTVAQNILQSAL</sequence>
<dbReference type="InterPro" id="IPR016024">
    <property type="entry name" value="ARM-type_fold"/>
</dbReference>
<evidence type="ECO:0000313" key="2">
    <source>
        <dbReference type="EMBL" id="ORE06003.1"/>
    </source>
</evidence>
<proteinExistence type="predicted"/>
<dbReference type="Proteomes" id="UP000242414">
    <property type="component" value="Unassembled WGS sequence"/>
</dbReference>
<evidence type="ECO:0000256" key="1">
    <source>
        <dbReference type="SAM" id="MobiDB-lite"/>
    </source>
</evidence>
<dbReference type="EMBL" id="KV921932">
    <property type="protein sequence ID" value="ORE06003.1"/>
    <property type="molecule type" value="Genomic_DNA"/>
</dbReference>
<dbReference type="VEuPathDB" id="FungiDB:BCV72DRAFT_131188"/>
<dbReference type="SUPFAM" id="SSF48371">
    <property type="entry name" value="ARM repeat"/>
    <property type="match status" value="1"/>
</dbReference>
<organism evidence="2">
    <name type="scientific">Rhizopus microsporus var. microsporus</name>
    <dbReference type="NCBI Taxonomy" id="86635"/>
    <lineage>
        <taxon>Eukaryota</taxon>
        <taxon>Fungi</taxon>
        <taxon>Fungi incertae sedis</taxon>
        <taxon>Mucoromycota</taxon>
        <taxon>Mucoromycotina</taxon>
        <taxon>Mucoromycetes</taxon>
        <taxon>Mucorales</taxon>
        <taxon>Mucorineae</taxon>
        <taxon>Rhizopodaceae</taxon>
        <taxon>Rhizopus</taxon>
    </lineage>
</organism>
<name>A0A1X0R1T1_RHIZD</name>
<gene>
    <name evidence="2" type="ORF">BCV72DRAFT_131188</name>
</gene>
<reference evidence="2" key="1">
    <citation type="journal article" date="2016" name="Proc. Natl. Acad. Sci. U.S.A.">
        <title>Lipid metabolic changes in an early divergent fungus govern the establishment of a mutualistic symbiosis with endobacteria.</title>
        <authorList>
            <person name="Lastovetsky O.A."/>
            <person name="Gaspar M.L."/>
            <person name="Mondo S.J."/>
            <person name="LaButti K.M."/>
            <person name="Sandor L."/>
            <person name="Grigoriev I.V."/>
            <person name="Henry S.A."/>
            <person name="Pawlowska T.E."/>
        </authorList>
    </citation>
    <scope>NUCLEOTIDE SEQUENCE [LARGE SCALE GENOMIC DNA]</scope>
    <source>
        <strain evidence="2">ATCC 52814</strain>
    </source>
</reference>
<accession>A0A1X0R1T1</accession>
<feature type="region of interest" description="Disordered" evidence="1">
    <location>
        <begin position="1"/>
        <end position="21"/>
    </location>
</feature>
<dbReference type="AlphaFoldDB" id="A0A1X0R1T1"/>
<dbReference type="OrthoDB" id="2244892at2759"/>
<protein>
    <submittedName>
        <fullName evidence="2">Uncharacterized protein</fullName>
    </submittedName>
</protein>